<dbReference type="EMBL" id="CADCWC010000358">
    <property type="protein sequence ID" value="CAA9546888.1"/>
    <property type="molecule type" value="Genomic_DNA"/>
</dbReference>
<evidence type="ECO:0000256" key="1">
    <source>
        <dbReference type="SAM" id="MobiDB-lite"/>
    </source>
</evidence>
<dbReference type="EC" id="3.2.2.23" evidence="2"/>
<dbReference type="AlphaFoldDB" id="A0A6J4UGQ9"/>
<feature type="compositionally biased region" description="Basic and acidic residues" evidence="1">
    <location>
        <begin position="115"/>
        <end position="124"/>
    </location>
</feature>
<gene>
    <name evidence="2" type="ORF">AVDCRST_MAG79-2377</name>
</gene>
<feature type="compositionally biased region" description="Basic residues" evidence="1">
    <location>
        <begin position="236"/>
        <end position="250"/>
    </location>
</feature>
<accession>A0A6J4UGQ9</accession>
<keyword evidence="2" id="KW-0326">Glycosidase</keyword>
<protein>
    <submittedName>
        <fullName evidence="2">Formamidopyrimidine-DNA glycosylase</fullName>
        <ecNumber evidence="2">3.2.2.23</ecNumber>
    </submittedName>
</protein>
<feature type="non-terminal residue" evidence="2">
    <location>
        <position position="278"/>
    </location>
</feature>
<feature type="compositionally biased region" description="Basic residues" evidence="1">
    <location>
        <begin position="36"/>
        <end position="50"/>
    </location>
</feature>
<feature type="compositionally biased region" description="Basic and acidic residues" evidence="1">
    <location>
        <begin position="51"/>
        <end position="78"/>
    </location>
</feature>
<feature type="non-terminal residue" evidence="2">
    <location>
        <position position="1"/>
    </location>
</feature>
<keyword evidence="2" id="KW-0378">Hydrolase</keyword>
<sequence>DVADARRRHPGDRGASARAARRRHRVRHDPAPPVRARPHPRAARGRRRRDGRGAREAPADPLHERSHAAQPPPDDRSLGRAPPRGALGARPVPRVGRPPDGDARGGPVRRPGARAADRRADRAPPRAPPARGRPDRRGPRPRPGGVRPARGPSRHDGRRRPARPASRGRDRERLEIRGALGLSRPPLGAARPARRRHAPAARDLRQRGHAPPVRSAGRTPSAGGLRARRQAVPPVRHAHRRAAAGRRRSAHVLVPDVPAGRGAAGAARPGHARRPPTL</sequence>
<dbReference type="GO" id="GO:0008534">
    <property type="term" value="F:oxidized purine nucleobase lesion DNA N-glycosylase activity"/>
    <property type="evidence" value="ECO:0007669"/>
    <property type="project" value="UniProtKB-EC"/>
</dbReference>
<feature type="compositionally biased region" description="Low complexity" evidence="1">
    <location>
        <begin position="105"/>
        <end position="114"/>
    </location>
</feature>
<feature type="compositionally biased region" description="Low complexity" evidence="1">
    <location>
        <begin position="258"/>
        <end position="269"/>
    </location>
</feature>
<evidence type="ECO:0000313" key="2">
    <source>
        <dbReference type="EMBL" id="CAA9546888.1"/>
    </source>
</evidence>
<feature type="compositionally biased region" description="Basic residues" evidence="1">
    <location>
        <begin position="1"/>
        <end position="10"/>
    </location>
</feature>
<feature type="region of interest" description="Disordered" evidence="1">
    <location>
        <begin position="1"/>
        <end position="278"/>
    </location>
</feature>
<organism evidence="2">
    <name type="scientific">uncultured Thermoleophilia bacterium</name>
    <dbReference type="NCBI Taxonomy" id="1497501"/>
    <lineage>
        <taxon>Bacteria</taxon>
        <taxon>Bacillati</taxon>
        <taxon>Actinomycetota</taxon>
        <taxon>Thermoleophilia</taxon>
        <taxon>environmental samples</taxon>
    </lineage>
</organism>
<reference evidence="2" key="1">
    <citation type="submission" date="2020-02" db="EMBL/GenBank/DDBJ databases">
        <authorList>
            <person name="Meier V. D."/>
        </authorList>
    </citation>
    <scope>NUCLEOTIDE SEQUENCE</scope>
    <source>
        <strain evidence="2">AVDCRST_MAG79</strain>
    </source>
</reference>
<proteinExistence type="predicted"/>
<feature type="compositionally biased region" description="Basic and acidic residues" evidence="1">
    <location>
        <begin position="167"/>
        <end position="176"/>
    </location>
</feature>
<name>A0A6J4UGQ9_9ACTN</name>